<dbReference type="GO" id="GO:0006457">
    <property type="term" value="P:protein folding"/>
    <property type="evidence" value="ECO:0007669"/>
    <property type="project" value="InterPro"/>
</dbReference>
<keyword evidence="2" id="KW-0143">Chaperone</keyword>
<accession>A0A9N8H7R7</accession>
<feature type="region of interest" description="Disordered" evidence="4">
    <location>
        <begin position="245"/>
        <end position="270"/>
    </location>
</feature>
<dbReference type="GO" id="GO:0051087">
    <property type="term" value="F:protein-folding chaperone binding"/>
    <property type="evidence" value="ECO:0007669"/>
    <property type="project" value="InterPro"/>
</dbReference>
<dbReference type="GO" id="GO:0000774">
    <property type="term" value="F:adenyl-nucleotide exchange factor activity"/>
    <property type="evidence" value="ECO:0007669"/>
    <property type="project" value="InterPro"/>
</dbReference>
<evidence type="ECO:0000256" key="4">
    <source>
        <dbReference type="SAM" id="MobiDB-lite"/>
    </source>
</evidence>
<dbReference type="PANTHER" id="PTHR21237:SF40">
    <property type="entry name" value="CELL CYCLE AND APOPTOSIS REGULATOR PROTEIN 2"/>
    <property type="match status" value="1"/>
</dbReference>
<feature type="compositionally biased region" description="Acidic residues" evidence="4">
    <location>
        <begin position="50"/>
        <end position="75"/>
    </location>
</feature>
<feature type="region of interest" description="Disordered" evidence="4">
    <location>
        <begin position="50"/>
        <end position="78"/>
    </location>
</feature>
<dbReference type="AlphaFoldDB" id="A0A9N8H7R7"/>
<dbReference type="Gene3D" id="2.30.22.10">
    <property type="entry name" value="Head domain of nucleotide exchange factor GrpE"/>
    <property type="match status" value="1"/>
</dbReference>
<keyword evidence="5" id="KW-0732">Signal</keyword>
<evidence type="ECO:0000313" key="7">
    <source>
        <dbReference type="Proteomes" id="UP001153069"/>
    </source>
</evidence>
<dbReference type="InterPro" id="IPR000740">
    <property type="entry name" value="GrpE"/>
</dbReference>
<evidence type="ECO:0000256" key="1">
    <source>
        <dbReference type="ARBA" id="ARBA00009054"/>
    </source>
</evidence>
<comment type="caution">
    <text evidence="6">The sequence shown here is derived from an EMBL/GenBank/DDBJ whole genome shotgun (WGS) entry which is preliminary data.</text>
</comment>
<evidence type="ECO:0000256" key="5">
    <source>
        <dbReference type="SAM" id="SignalP"/>
    </source>
</evidence>
<protein>
    <recommendedName>
        <fullName evidence="8">GrpE protein homolog</fullName>
    </recommendedName>
</protein>
<comment type="similarity">
    <text evidence="1">Belongs to the GrpE family.</text>
</comment>
<evidence type="ECO:0000256" key="3">
    <source>
        <dbReference type="SAM" id="Coils"/>
    </source>
</evidence>
<dbReference type="Gene3D" id="3.90.20.20">
    <property type="match status" value="1"/>
</dbReference>
<gene>
    <name evidence="6" type="ORF">SEMRO_190_G081840.2</name>
</gene>
<dbReference type="GO" id="GO:0051082">
    <property type="term" value="F:unfolded protein binding"/>
    <property type="evidence" value="ECO:0007669"/>
    <property type="project" value="TreeGrafter"/>
</dbReference>
<dbReference type="Pfam" id="PF01025">
    <property type="entry name" value="GrpE"/>
    <property type="match status" value="1"/>
</dbReference>
<feature type="coiled-coil region" evidence="3">
    <location>
        <begin position="78"/>
        <end position="105"/>
    </location>
</feature>
<reference evidence="6" key="1">
    <citation type="submission" date="2020-06" db="EMBL/GenBank/DDBJ databases">
        <authorList>
            <consortium name="Plant Systems Biology data submission"/>
        </authorList>
    </citation>
    <scope>NUCLEOTIDE SEQUENCE</scope>
    <source>
        <strain evidence="6">D6</strain>
    </source>
</reference>
<dbReference type="Proteomes" id="UP001153069">
    <property type="component" value="Unassembled WGS sequence"/>
</dbReference>
<name>A0A9N8H7R7_9STRA</name>
<keyword evidence="3" id="KW-0175">Coiled coil</keyword>
<evidence type="ECO:0000256" key="2">
    <source>
        <dbReference type="ARBA" id="ARBA00023186"/>
    </source>
</evidence>
<dbReference type="InterPro" id="IPR013805">
    <property type="entry name" value="GrpE_CC"/>
</dbReference>
<feature type="signal peptide" evidence="5">
    <location>
        <begin position="1"/>
        <end position="22"/>
    </location>
</feature>
<proteinExistence type="inferred from homology"/>
<dbReference type="PANTHER" id="PTHR21237">
    <property type="entry name" value="GRPE PROTEIN"/>
    <property type="match status" value="1"/>
</dbReference>
<keyword evidence="7" id="KW-1185">Reference proteome</keyword>
<dbReference type="OrthoDB" id="45589at2759"/>
<dbReference type="GO" id="GO:0042803">
    <property type="term" value="F:protein homodimerization activity"/>
    <property type="evidence" value="ECO:0007669"/>
    <property type="project" value="InterPro"/>
</dbReference>
<evidence type="ECO:0000313" key="6">
    <source>
        <dbReference type="EMBL" id="CAB9504236.1"/>
    </source>
</evidence>
<feature type="chain" id="PRO_5040495373" description="GrpE protein homolog" evidence="5">
    <location>
        <begin position="23"/>
        <end position="270"/>
    </location>
</feature>
<dbReference type="InterPro" id="IPR009012">
    <property type="entry name" value="GrpE_head"/>
</dbReference>
<sequence>MTFNNLPLVIACLALLVVQCTAFTVSPSALSRGATTSIPRPLVAPLFAEEGEETEQDGDADGEAAAEEEEAEQEDPEVKALKDEIADLEKTLKEKKSQIQYLSDQTDTYSKAGYARKVAEMENMRRMRSSMASSNQETSVATVLRNFLPVKDILDKLQDKHSQDEFGKQYGALAGNFNTAMTQLGVSEYTATEGEPVDRTRYLVVEEELSPDVTESTVLRTLKNGLELKGNVVRLAEVVAKIKLEEEAEEEPAAEETAEAAAEGEAEASE</sequence>
<dbReference type="EMBL" id="CAICTM010000189">
    <property type="protein sequence ID" value="CAB9504236.1"/>
    <property type="molecule type" value="Genomic_DNA"/>
</dbReference>
<feature type="compositionally biased region" description="Acidic residues" evidence="4">
    <location>
        <begin position="246"/>
        <end position="270"/>
    </location>
</feature>
<evidence type="ECO:0008006" key="8">
    <source>
        <dbReference type="Google" id="ProtNLM"/>
    </source>
</evidence>
<organism evidence="6 7">
    <name type="scientific">Seminavis robusta</name>
    <dbReference type="NCBI Taxonomy" id="568900"/>
    <lineage>
        <taxon>Eukaryota</taxon>
        <taxon>Sar</taxon>
        <taxon>Stramenopiles</taxon>
        <taxon>Ochrophyta</taxon>
        <taxon>Bacillariophyta</taxon>
        <taxon>Bacillariophyceae</taxon>
        <taxon>Bacillariophycidae</taxon>
        <taxon>Naviculales</taxon>
        <taxon>Naviculaceae</taxon>
        <taxon>Seminavis</taxon>
    </lineage>
</organism>